<keyword evidence="1" id="KW-0472">Membrane</keyword>
<proteinExistence type="predicted"/>
<dbReference type="InterPro" id="IPR002035">
    <property type="entry name" value="VWF_A"/>
</dbReference>
<sequence length="335" mass="37364">MTVWLDAIKQLDFLWPWAIALLPLPWFVRQWLPPAPQEAPIEAPTLMEGLKAAVGGEKGLLQQRIRRERIPIWAWWLWALVVLAAMRPVWYATPTDFTQRGKDILLAVDLSGSMEKPDMRVRGQPADRLTVVKQVVRDFIAKRKHDRVGLIVFGSRAFFISPLTYDLNTVQTLLDESEIGMAGNNTAIGDAIAIALKHAVEQDAHKPVLILLTDGANTDGITDPLAAARQAKKQGLKIYTIAIGRDNTLGKLLGGGYDYDEEILKKIATQTGGRFFRASDAQSLAQVYDTINKLESAPYAIHSLRAHSELFVWPLGIVLLISFLIAGSRLRRQRT</sequence>
<protein>
    <submittedName>
        <fullName evidence="3">Ca-activated chloride channel family protein</fullName>
    </submittedName>
</protein>
<feature type="transmembrane region" description="Helical" evidence="1">
    <location>
        <begin position="72"/>
        <end position="90"/>
    </location>
</feature>
<dbReference type="EMBL" id="FSRE01000004">
    <property type="protein sequence ID" value="SIO17590.1"/>
    <property type="molecule type" value="Genomic_DNA"/>
</dbReference>
<dbReference type="SUPFAM" id="SSF53300">
    <property type="entry name" value="vWA-like"/>
    <property type="match status" value="1"/>
</dbReference>
<dbReference type="Gene3D" id="3.40.50.410">
    <property type="entry name" value="von Willebrand factor, type A domain"/>
    <property type="match status" value="1"/>
</dbReference>
<dbReference type="OrthoDB" id="6206554at2"/>
<dbReference type="PANTHER" id="PTHR22550:SF18">
    <property type="entry name" value="VWFA DOMAIN-CONTAINING PROTEIN"/>
    <property type="match status" value="1"/>
</dbReference>
<gene>
    <name evidence="3" type="ORF">SAMN05443662_1658</name>
</gene>
<keyword evidence="1" id="KW-0812">Transmembrane</keyword>
<evidence type="ECO:0000256" key="1">
    <source>
        <dbReference type="SAM" id="Phobius"/>
    </source>
</evidence>
<organism evidence="3 4">
    <name type="scientific">Sulfurivirga caldicuralii</name>
    <dbReference type="NCBI Taxonomy" id="364032"/>
    <lineage>
        <taxon>Bacteria</taxon>
        <taxon>Pseudomonadati</taxon>
        <taxon>Pseudomonadota</taxon>
        <taxon>Gammaproteobacteria</taxon>
        <taxon>Thiotrichales</taxon>
        <taxon>Piscirickettsiaceae</taxon>
        <taxon>Sulfurivirga</taxon>
    </lineage>
</organism>
<evidence type="ECO:0000313" key="3">
    <source>
        <dbReference type="EMBL" id="SIO17590.1"/>
    </source>
</evidence>
<dbReference type="Pfam" id="PF00092">
    <property type="entry name" value="VWA"/>
    <property type="match status" value="1"/>
</dbReference>
<dbReference type="PANTHER" id="PTHR22550">
    <property type="entry name" value="SPORE GERMINATION PROTEIN"/>
    <property type="match status" value="1"/>
</dbReference>
<keyword evidence="1" id="KW-1133">Transmembrane helix</keyword>
<dbReference type="InterPro" id="IPR050768">
    <property type="entry name" value="UPF0353/GerABKA_families"/>
</dbReference>
<accession>A0A1N6HCT9</accession>
<feature type="domain" description="VWFA" evidence="2">
    <location>
        <begin position="103"/>
        <end position="291"/>
    </location>
</feature>
<dbReference type="RefSeq" id="WP_084188328.1">
    <property type="nucleotide sequence ID" value="NZ_FSRE01000004.1"/>
</dbReference>
<dbReference type="Proteomes" id="UP000198461">
    <property type="component" value="Unassembled WGS sequence"/>
</dbReference>
<dbReference type="PROSITE" id="PS50234">
    <property type="entry name" value="VWFA"/>
    <property type="match status" value="1"/>
</dbReference>
<reference evidence="3 4" key="1">
    <citation type="submission" date="2016-11" db="EMBL/GenBank/DDBJ databases">
        <authorList>
            <person name="Jaros S."/>
            <person name="Januszkiewicz K."/>
            <person name="Wedrychowicz H."/>
        </authorList>
    </citation>
    <scope>NUCLEOTIDE SEQUENCE [LARGE SCALE GENOMIC DNA]</scope>
    <source>
        <strain evidence="3 4">DSM 17737</strain>
    </source>
</reference>
<keyword evidence="4" id="KW-1185">Reference proteome</keyword>
<dbReference type="AlphaFoldDB" id="A0A1N6HCT9"/>
<dbReference type="STRING" id="364032.SAMN05443662_1658"/>
<evidence type="ECO:0000313" key="4">
    <source>
        <dbReference type="Proteomes" id="UP000198461"/>
    </source>
</evidence>
<dbReference type="SMART" id="SM00327">
    <property type="entry name" value="VWA"/>
    <property type="match status" value="1"/>
</dbReference>
<evidence type="ECO:0000259" key="2">
    <source>
        <dbReference type="PROSITE" id="PS50234"/>
    </source>
</evidence>
<name>A0A1N6HCT9_9GAMM</name>
<feature type="transmembrane region" description="Helical" evidence="1">
    <location>
        <begin position="310"/>
        <end position="330"/>
    </location>
</feature>
<dbReference type="InterPro" id="IPR036465">
    <property type="entry name" value="vWFA_dom_sf"/>
</dbReference>